<dbReference type="RefSeq" id="XP_067180449.1">
    <property type="nucleotide sequence ID" value="XM_067325236.1"/>
</dbReference>
<reference evidence="3" key="2">
    <citation type="journal article" date="2021" name="Sci. Data">
        <title>Chromosome-scale genome sequencing, assembly and annotation of six genomes from subfamily Leishmaniinae.</title>
        <authorList>
            <person name="Almutairi H."/>
            <person name="Urbaniak M.D."/>
            <person name="Bates M.D."/>
            <person name="Jariyapan N."/>
            <person name="Kwakye-Nuako G."/>
            <person name="Thomaz Soccol V."/>
            <person name="Al-Salem W.S."/>
            <person name="Dillon R.J."/>
            <person name="Bates P.A."/>
            <person name="Gatherer D."/>
        </authorList>
    </citation>
    <scope>NUCLEOTIDE SEQUENCE [LARGE SCALE GENOMIC DNA]</scope>
</reference>
<protein>
    <recommendedName>
        <fullName evidence="4">Rnh202 triple barrel domain-containing protein</fullName>
    </recommendedName>
</protein>
<dbReference type="GO" id="GO:0006401">
    <property type="term" value="P:RNA catabolic process"/>
    <property type="evidence" value="ECO:0007669"/>
    <property type="project" value="TreeGrafter"/>
</dbReference>
<evidence type="ECO:0008006" key="4">
    <source>
        <dbReference type="Google" id="ProtNLM"/>
    </source>
</evidence>
<dbReference type="AlphaFoldDB" id="A0A836HUJ1"/>
<dbReference type="Gene3D" id="1.10.20.120">
    <property type="match status" value="1"/>
</dbReference>
<feature type="region of interest" description="Disordered" evidence="1">
    <location>
        <begin position="612"/>
        <end position="667"/>
    </location>
</feature>
<keyword evidence="3" id="KW-1185">Reference proteome</keyword>
<organism evidence="2 3">
    <name type="scientific">Leishmania martiniquensis</name>
    <dbReference type="NCBI Taxonomy" id="1580590"/>
    <lineage>
        <taxon>Eukaryota</taxon>
        <taxon>Discoba</taxon>
        <taxon>Euglenozoa</taxon>
        <taxon>Kinetoplastea</taxon>
        <taxon>Metakinetoplastina</taxon>
        <taxon>Trypanosomatida</taxon>
        <taxon>Trypanosomatidae</taxon>
        <taxon>Leishmaniinae</taxon>
        <taxon>Leishmania</taxon>
    </lineage>
</organism>
<evidence type="ECO:0000256" key="1">
    <source>
        <dbReference type="SAM" id="MobiDB-lite"/>
    </source>
</evidence>
<accession>A0A836HUJ1</accession>
<dbReference type="PANTHER" id="PTHR13383:SF11">
    <property type="entry name" value="RIBONUCLEASE H2 SUBUNIT B"/>
    <property type="match status" value="1"/>
</dbReference>
<sequence>MSQPSRSDDVCHASTQEAATGAAVGLRCEAPVSVFTGHALESATCRHGVVCSSDVGTNDDVARGDGDADALGSSDNDNAEDSGYASASSPPSYSCNSASSTDGLRQLSSPSSRCPPVRYDPQDRTTPFSVQARSSSSPGKVQRRRLWILPHEVLPPECLASLRPARSSLGASEKSCGDADAYASEGRDSACALACTAIQSIAAAAEAPAAAGGAHPLIRTVSHPNVSAVSTASLSSQRMLNASVIRLPHPRHGQPFLCLAVHHPVPSIEVRAPTATSPSSSPVYSSLLLYEVQAQAPPSGFAQSWFVKEQVVPSTVGDGELLVATPLDLTFFALYELLGDAQRYERLSRAFMSAEELYRDRGLLLSALDSASATGCRAAASEAIASASVFSGTGGGGEESQSSSASTSAPFTAEVLPRCGVKDTPVSVGVPQSWARDQSSHPTASSFSSSAPPERRSGYHRCAWAGWAHAAAAHPLLLQHCLNVLQSDSVLRRLCEVREIGGDHSAEKAPSDAPGDSHRTVYYKPSESVAVEWLKRKVQRVRASTVLREILQLPAGSPVATATAASAARPEAFVEVPMSIAFGVVAEYVPERLQTALAVACGLPDPSEALVSSPTAAAPFDDAQRSGDGGALSMRRKAGGAVGAAGPKSASVRRLEKAGRPTGTPTLLDMFAKKKPKAESSVAQVWRPTGS</sequence>
<comment type="caution">
    <text evidence="2">The sequence shown here is derived from an EMBL/GenBank/DDBJ whole genome shotgun (WGS) entry which is preliminary data.</text>
</comment>
<reference evidence="3" key="1">
    <citation type="journal article" date="2021" name="Microbiol. Resour. Announc.">
        <title>LGAAP: Leishmaniinae Genome Assembly and Annotation Pipeline.</title>
        <authorList>
            <person name="Almutairi H."/>
            <person name="Urbaniak M.D."/>
            <person name="Bates M.D."/>
            <person name="Jariyapan N."/>
            <person name="Kwakye-Nuako G."/>
            <person name="Thomaz-Soccol V."/>
            <person name="Al-Salem W.S."/>
            <person name="Dillon R.J."/>
            <person name="Bates P.A."/>
            <person name="Gatherer D."/>
        </authorList>
    </citation>
    <scope>NUCLEOTIDE SEQUENCE [LARGE SCALE GENOMIC DNA]</scope>
</reference>
<feature type="compositionally biased region" description="Polar residues" evidence="1">
    <location>
        <begin position="101"/>
        <end position="112"/>
    </location>
</feature>
<gene>
    <name evidence="2" type="ORF">LSCM1_07884</name>
</gene>
<dbReference type="GO" id="GO:0005654">
    <property type="term" value="C:nucleoplasm"/>
    <property type="evidence" value="ECO:0007669"/>
    <property type="project" value="TreeGrafter"/>
</dbReference>
<dbReference type="EMBL" id="JAFEUZ010000012">
    <property type="protein sequence ID" value="KAG5484511.1"/>
    <property type="molecule type" value="Genomic_DNA"/>
</dbReference>
<evidence type="ECO:0000313" key="3">
    <source>
        <dbReference type="Proteomes" id="UP000673552"/>
    </source>
</evidence>
<dbReference type="Proteomes" id="UP000673552">
    <property type="component" value="Unassembled WGS sequence"/>
</dbReference>
<dbReference type="PANTHER" id="PTHR13383">
    <property type="entry name" value="RIBONUCLEASE H2 SUBUNIT B"/>
    <property type="match status" value="1"/>
</dbReference>
<dbReference type="GeneID" id="92517748"/>
<dbReference type="GO" id="GO:0032299">
    <property type="term" value="C:ribonuclease H2 complex"/>
    <property type="evidence" value="ECO:0007669"/>
    <property type="project" value="InterPro"/>
</dbReference>
<feature type="region of interest" description="Disordered" evidence="1">
    <location>
        <begin position="62"/>
        <end position="141"/>
    </location>
</feature>
<dbReference type="InterPro" id="IPR040456">
    <property type="entry name" value="RNase_H2_suB"/>
</dbReference>
<feature type="compositionally biased region" description="Polar residues" evidence="1">
    <location>
        <begin position="124"/>
        <end position="139"/>
    </location>
</feature>
<dbReference type="Gene3D" id="2.20.25.530">
    <property type="match status" value="1"/>
</dbReference>
<dbReference type="OrthoDB" id="267189at2759"/>
<feature type="compositionally biased region" description="Low complexity" evidence="1">
    <location>
        <begin position="440"/>
        <end position="452"/>
    </location>
</feature>
<evidence type="ECO:0000313" key="2">
    <source>
        <dbReference type="EMBL" id="KAG5484511.1"/>
    </source>
</evidence>
<proteinExistence type="predicted"/>
<dbReference type="KEGG" id="lmat:92517748"/>
<feature type="compositionally biased region" description="Low complexity" evidence="1">
    <location>
        <begin position="69"/>
        <end position="100"/>
    </location>
</feature>
<name>A0A836HUJ1_9TRYP</name>
<feature type="region of interest" description="Disordered" evidence="1">
    <location>
        <begin position="430"/>
        <end position="454"/>
    </location>
</feature>